<dbReference type="AlphaFoldDB" id="A0A317U639"/>
<dbReference type="SUPFAM" id="SSF52980">
    <property type="entry name" value="Restriction endonuclease-like"/>
    <property type="match status" value="1"/>
</dbReference>
<dbReference type="EMBL" id="RZGX01000009">
    <property type="protein sequence ID" value="RUR23055.1"/>
    <property type="molecule type" value="Genomic_DNA"/>
</dbReference>
<name>A0A317U639_9GAMM</name>
<organism evidence="3 5">
    <name type="scientific">Legionella qingyii</name>
    <dbReference type="NCBI Taxonomy" id="2184757"/>
    <lineage>
        <taxon>Bacteria</taxon>
        <taxon>Pseudomonadati</taxon>
        <taxon>Pseudomonadota</taxon>
        <taxon>Gammaproteobacteria</taxon>
        <taxon>Legionellales</taxon>
        <taxon>Legionellaceae</taxon>
        <taxon>Legionella</taxon>
    </lineage>
</organism>
<protein>
    <recommendedName>
        <fullName evidence="2">UPF0102 protein DGG96_10065</fullName>
    </recommendedName>
</protein>
<evidence type="ECO:0000313" key="3">
    <source>
        <dbReference type="EMBL" id="PWY55850.1"/>
    </source>
</evidence>
<evidence type="ECO:0000313" key="4">
    <source>
        <dbReference type="EMBL" id="RUR23055.1"/>
    </source>
</evidence>
<dbReference type="GO" id="GO:0003676">
    <property type="term" value="F:nucleic acid binding"/>
    <property type="evidence" value="ECO:0007669"/>
    <property type="project" value="InterPro"/>
</dbReference>
<reference evidence="3 5" key="1">
    <citation type="submission" date="2018-05" db="EMBL/GenBank/DDBJ databases">
        <title>Legionella qingyii sp.nov., whole genome shotgun sequence.</title>
        <authorList>
            <person name="Wu H."/>
            <person name="Zhu Q."/>
            <person name="Hu C."/>
        </authorList>
    </citation>
    <scope>NUCLEOTIDE SEQUENCE [LARGE SCALE GENOMIC DNA]</scope>
    <source>
        <strain evidence="3 5">HEB18</strain>
    </source>
</reference>
<accession>A0A317U639</accession>
<proteinExistence type="inferred from homology"/>
<evidence type="ECO:0000256" key="1">
    <source>
        <dbReference type="ARBA" id="ARBA00006738"/>
    </source>
</evidence>
<reference evidence="4 6" key="2">
    <citation type="submission" date="2018-12" db="EMBL/GenBank/DDBJ databases">
        <title>Legionella sp,whole genome shotgun sequence.</title>
        <authorList>
            <person name="Wu H."/>
        </authorList>
    </citation>
    <scope>NUCLEOTIDE SEQUENCE [LARGE SCALE GENOMIC DNA]</scope>
    <source>
        <strain evidence="6">km489</strain>
        <strain evidence="4">Km489</strain>
    </source>
</reference>
<dbReference type="InterPro" id="IPR011856">
    <property type="entry name" value="tRNA_endonuc-like_dom_sf"/>
</dbReference>
<dbReference type="RefSeq" id="WP_110142542.1">
    <property type="nucleotide sequence ID" value="NZ_QHJG01000014.1"/>
</dbReference>
<dbReference type="OrthoDB" id="9794876at2"/>
<evidence type="ECO:0000256" key="2">
    <source>
        <dbReference type="HAMAP-Rule" id="MF_00048"/>
    </source>
</evidence>
<dbReference type="Gene3D" id="3.40.1350.10">
    <property type="match status" value="1"/>
</dbReference>
<dbReference type="PANTHER" id="PTHR34039:SF1">
    <property type="entry name" value="UPF0102 PROTEIN YRAN"/>
    <property type="match status" value="1"/>
</dbReference>
<dbReference type="NCBIfam" id="TIGR00252">
    <property type="entry name" value="YraN family protein"/>
    <property type="match status" value="1"/>
</dbReference>
<dbReference type="HAMAP" id="MF_00048">
    <property type="entry name" value="UPF0102"/>
    <property type="match status" value="1"/>
</dbReference>
<dbReference type="Pfam" id="PF02021">
    <property type="entry name" value="UPF0102"/>
    <property type="match status" value="1"/>
</dbReference>
<keyword evidence="6" id="KW-1185">Reference proteome</keyword>
<dbReference type="PANTHER" id="PTHR34039">
    <property type="entry name" value="UPF0102 PROTEIN YRAN"/>
    <property type="match status" value="1"/>
</dbReference>
<gene>
    <name evidence="3" type="ORF">DGG96_10065</name>
    <name evidence="4" type="ORF">ELY20_07905</name>
</gene>
<evidence type="ECO:0000313" key="6">
    <source>
        <dbReference type="Proteomes" id="UP000287374"/>
    </source>
</evidence>
<dbReference type="Proteomes" id="UP000247152">
    <property type="component" value="Unassembled WGS sequence"/>
</dbReference>
<evidence type="ECO:0000313" key="5">
    <source>
        <dbReference type="Proteomes" id="UP000247152"/>
    </source>
</evidence>
<dbReference type="Proteomes" id="UP000287374">
    <property type="component" value="Unassembled WGS sequence"/>
</dbReference>
<dbReference type="InterPro" id="IPR003509">
    <property type="entry name" value="UPF0102_YraN-like"/>
</dbReference>
<comment type="similarity">
    <text evidence="1 2">Belongs to the UPF0102 family.</text>
</comment>
<comment type="caution">
    <text evidence="3">The sequence shown here is derived from an EMBL/GenBank/DDBJ whole genome shotgun (WGS) entry which is preliminary data.</text>
</comment>
<dbReference type="NCBIfam" id="NF009150">
    <property type="entry name" value="PRK12497.1-3"/>
    <property type="match status" value="1"/>
</dbReference>
<dbReference type="InterPro" id="IPR011335">
    <property type="entry name" value="Restrct_endonuc-II-like"/>
</dbReference>
<dbReference type="EMBL" id="QHJG01000014">
    <property type="protein sequence ID" value="PWY55850.1"/>
    <property type="molecule type" value="Genomic_DNA"/>
</dbReference>
<dbReference type="CDD" id="cd20736">
    <property type="entry name" value="PoNe_Nuclease"/>
    <property type="match status" value="1"/>
</dbReference>
<sequence>MTYEKGRIAEEKALAYLKKQGLEFITQNYNCRLGEIDLIMRDKEQLVFIEVRSRVSTQFGGGIASVTYTKKQKILKAATYYLLEHRKYDQLALRFDVVSIDGKSASINWIKDAFGTDY</sequence>